<comment type="caution">
    <text evidence="4">The sequence shown here is derived from an EMBL/GenBank/DDBJ whole genome shotgun (WGS) entry which is preliminary data.</text>
</comment>
<dbReference type="GO" id="GO:0017108">
    <property type="term" value="F:5'-flap endonuclease activity"/>
    <property type="evidence" value="ECO:0007669"/>
    <property type="project" value="TreeGrafter"/>
</dbReference>
<dbReference type="SMART" id="SM00485">
    <property type="entry name" value="XPGN"/>
    <property type="match status" value="1"/>
</dbReference>
<dbReference type="InterPro" id="IPR006085">
    <property type="entry name" value="XPG_DNA_repair_N"/>
</dbReference>
<dbReference type="PRINTS" id="PR00853">
    <property type="entry name" value="XPGRADSUPER"/>
</dbReference>
<dbReference type="Pfam" id="PF00752">
    <property type="entry name" value="XPG_N"/>
    <property type="match status" value="1"/>
</dbReference>
<dbReference type="InterPro" id="IPR006086">
    <property type="entry name" value="XPG-I_dom"/>
</dbReference>
<gene>
    <name evidence="4" type="ORF">LOD99_5787</name>
</gene>
<dbReference type="Pfam" id="PF00867">
    <property type="entry name" value="XPG_I"/>
    <property type="match status" value="1"/>
</dbReference>
<dbReference type="InterPro" id="IPR006084">
    <property type="entry name" value="XPG/Rad2"/>
</dbReference>
<dbReference type="PROSITE" id="PS50013">
    <property type="entry name" value="CHROMO_2"/>
    <property type="match status" value="1"/>
</dbReference>
<dbReference type="EMBL" id="JAKMXF010000309">
    <property type="protein sequence ID" value="KAI6650947.1"/>
    <property type="molecule type" value="Genomic_DNA"/>
</dbReference>
<dbReference type="SMART" id="SM00484">
    <property type="entry name" value="XPGI"/>
    <property type="match status" value="1"/>
</dbReference>
<organism evidence="4 5">
    <name type="scientific">Oopsacas minuta</name>
    <dbReference type="NCBI Taxonomy" id="111878"/>
    <lineage>
        <taxon>Eukaryota</taxon>
        <taxon>Metazoa</taxon>
        <taxon>Porifera</taxon>
        <taxon>Hexactinellida</taxon>
        <taxon>Hexasterophora</taxon>
        <taxon>Lyssacinosida</taxon>
        <taxon>Leucopsacidae</taxon>
        <taxon>Oopsacas</taxon>
    </lineage>
</organism>
<dbReference type="SUPFAM" id="SSF88723">
    <property type="entry name" value="PIN domain-like"/>
    <property type="match status" value="1"/>
</dbReference>
<dbReference type="Gene3D" id="3.40.50.1010">
    <property type="entry name" value="5'-nuclease"/>
    <property type="match status" value="1"/>
</dbReference>
<dbReference type="Pfam" id="PF18704">
    <property type="entry name" value="Chromo_2"/>
    <property type="match status" value="1"/>
</dbReference>
<dbReference type="InterPro" id="IPR029060">
    <property type="entry name" value="PIN-like_dom_sf"/>
</dbReference>
<dbReference type="CDD" id="cd09869">
    <property type="entry name" value="PIN_GEN1"/>
    <property type="match status" value="1"/>
</dbReference>
<evidence type="ECO:0000313" key="4">
    <source>
        <dbReference type="EMBL" id="KAI6650947.1"/>
    </source>
</evidence>
<evidence type="ECO:0000256" key="1">
    <source>
        <dbReference type="ARBA" id="ARBA00022722"/>
    </source>
</evidence>
<dbReference type="Gene3D" id="1.10.150.20">
    <property type="entry name" value="5' to 3' exonuclease, C-terminal subdomain"/>
    <property type="match status" value="1"/>
</dbReference>
<keyword evidence="2" id="KW-0378">Hydrolase</keyword>
<dbReference type="AlphaFoldDB" id="A0AAV7JQ54"/>
<dbReference type="InterPro" id="IPR036279">
    <property type="entry name" value="5-3_exonuclease_C_sf"/>
</dbReference>
<dbReference type="InterPro" id="IPR000953">
    <property type="entry name" value="Chromo/chromo_shadow_dom"/>
</dbReference>
<keyword evidence="1" id="KW-0540">Nuclease</keyword>
<feature type="domain" description="Chromo" evidence="3">
    <location>
        <begin position="345"/>
        <end position="414"/>
    </location>
</feature>
<dbReference type="PANTHER" id="PTHR11081">
    <property type="entry name" value="FLAP ENDONUCLEASE FAMILY MEMBER"/>
    <property type="match status" value="1"/>
</dbReference>
<reference evidence="4 5" key="1">
    <citation type="journal article" date="2023" name="BMC Biol.">
        <title>The compact genome of the sponge Oopsacas minuta (Hexactinellida) is lacking key metazoan core genes.</title>
        <authorList>
            <person name="Santini S."/>
            <person name="Schenkelaars Q."/>
            <person name="Jourda C."/>
            <person name="Duchesne M."/>
            <person name="Belahbib H."/>
            <person name="Rocher C."/>
            <person name="Selva M."/>
            <person name="Riesgo A."/>
            <person name="Vervoort M."/>
            <person name="Leys S.P."/>
            <person name="Kodjabachian L."/>
            <person name="Le Bivic A."/>
            <person name="Borchiellini C."/>
            <person name="Claverie J.M."/>
            <person name="Renard E."/>
        </authorList>
    </citation>
    <scope>NUCLEOTIDE SEQUENCE [LARGE SCALE GENOMIC DNA]</scope>
    <source>
        <strain evidence="4">SPO-2</strain>
    </source>
</reference>
<evidence type="ECO:0000259" key="3">
    <source>
        <dbReference type="PROSITE" id="PS50013"/>
    </source>
</evidence>
<protein>
    <submittedName>
        <fullName evidence="4">Flap endonuclease GEN-like protein 1-like</fullName>
    </submittedName>
</protein>
<keyword evidence="5" id="KW-1185">Reference proteome</keyword>
<dbReference type="InterPro" id="IPR041012">
    <property type="entry name" value="GEN_chromo"/>
</dbReference>
<evidence type="ECO:0000313" key="5">
    <source>
        <dbReference type="Proteomes" id="UP001165289"/>
    </source>
</evidence>
<sequence length="572" mass="65204">MGVHQLWQLLAPAGDKVSLSSLKGQTIAIDLSSWIVESIQAFKRPNIPKPHLRNLFFRCIHLTRLGIKLVFVCDGDAPSLKKSALNKRYGRAAAKLPRSRNKKEETTGVRRSLLRVHTNECMELLEYLGIPYVQAVGEAEALCALMNREKYVDAVLTEDSDAFLYGATVVLRGLNIGDPDINMYSMEKISKVLKIGREDMIAMGVLLGCDFYTGVATIGKASCLKLCQKLKTDVTLLDRMEAWVANGFDSSKCEFPYERSVNEKLLAAEQFSFESIKGEFLQTKDEINNFFHIWSCPDIKKLEVFLEYNLDWPVGYTCEKSRCMVTGWFISHLKSHPSKPSLLDLSPNRIVKNRKRQNDLYYEVEWKGSGYILGEIHNESLFTTIEPSVIINSVFPGIVEEFEQRKKPRKTKKRAKCANSKPVEESDEIPISLTEENLEISHIDDVPCNELDTYELHSPPDKSPELPLCGFSRYKDEFTNNSHLEFNDSSIIFVQDTPEIRKTKQSLFITDEYDIFLQEKFSTSLTMNDSDILIQENITDDKCENSLLLESANNCSFELALPLYERLKMNSK</sequence>
<evidence type="ECO:0000256" key="2">
    <source>
        <dbReference type="ARBA" id="ARBA00022801"/>
    </source>
</evidence>
<accession>A0AAV7JQ54</accession>
<name>A0AAV7JQ54_9METZ</name>
<dbReference type="SUPFAM" id="SSF47807">
    <property type="entry name" value="5' to 3' exonuclease, C-terminal subdomain"/>
    <property type="match status" value="1"/>
</dbReference>
<dbReference type="Proteomes" id="UP001165289">
    <property type="component" value="Unassembled WGS sequence"/>
</dbReference>
<keyword evidence="4" id="KW-0255">Endonuclease</keyword>
<proteinExistence type="predicted"/>
<dbReference type="PANTHER" id="PTHR11081:SF70">
    <property type="entry name" value="FLAP ENDONUCLEASE GEN HOMOLOG 1"/>
    <property type="match status" value="1"/>
</dbReference>